<feature type="transmembrane region" description="Helical" evidence="1">
    <location>
        <begin position="429"/>
        <end position="451"/>
    </location>
</feature>
<organism evidence="2 3">
    <name type="scientific">Luteimonas terrae</name>
    <dbReference type="NCBI Taxonomy" id="1530191"/>
    <lineage>
        <taxon>Bacteria</taxon>
        <taxon>Pseudomonadati</taxon>
        <taxon>Pseudomonadota</taxon>
        <taxon>Gammaproteobacteria</taxon>
        <taxon>Lysobacterales</taxon>
        <taxon>Lysobacteraceae</taxon>
        <taxon>Luteimonas</taxon>
    </lineage>
</organism>
<gene>
    <name evidence="2" type="ORF">J2W68_003541</name>
</gene>
<feature type="transmembrane region" description="Helical" evidence="1">
    <location>
        <begin position="136"/>
        <end position="162"/>
    </location>
</feature>
<dbReference type="RefSeq" id="WP_310238569.1">
    <property type="nucleotide sequence ID" value="NZ_JAVDWO010000019.1"/>
</dbReference>
<feature type="transmembrane region" description="Helical" evidence="1">
    <location>
        <begin position="457"/>
        <end position="477"/>
    </location>
</feature>
<feature type="transmembrane region" description="Helical" evidence="1">
    <location>
        <begin position="63"/>
        <end position="82"/>
    </location>
</feature>
<comment type="caution">
    <text evidence="2">The sequence shown here is derived from an EMBL/GenBank/DDBJ whole genome shotgun (WGS) entry which is preliminary data.</text>
</comment>
<evidence type="ECO:0000313" key="2">
    <source>
        <dbReference type="EMBL" id="MDR7194793.1"/>
    </source>
</evidence>
<evidence type="ECO:0008006" key="4">
    <source>
        <dbReference type="Google" id="ProtNLM"/>
    </source>
</evidence>
<keyword evidence="3" id="KW-1185">Reference proteome</keyword>
<accession>A0ABU1Y196</accession>
<feature type="transmembrane region" description="Helical" evidence="1">
    <location>
        <begin position="102"/>
        <end position="124"/>
    </location>
</feature>
<keyword evidence="1" id="KW-1133">Transmembrane helix</keyword>
<proteinExistence type="predicted"/>
<evidence type="ECO:0000313" key="3">
    <source>
        <dbReference type="Proteomes" id="UP001256588"/>
    </source>
</evidence>
<dbReference type="Proteomes" id="UP001256588">
    <property type="component" value="Unassembled WGS sequence"/>
</dbReference>
<reference evidence="2 3" key="1">
    <citation type="submission" date="2023-07" db="EMBL/GenBank/DDBJ databases">
        <title>Sorghum-associated microbial communities from plants grown in Nebraska, USA.</title>
        <authorList>
            <person name="Schachtman D."/>
        </authorList>
    </citation>
    <scope>NUCLEOTIDE SEQUENCE [LARGE SCALE GENOMIC DNA]</scope>
    <source>
        <strain evidence="2 3">4099</strain>
    </source>
</reference>
<protein>
    <recommendedName>
        <fullName evidence="4">ABC transporter permease</fullName>
    </recommendedName>
</protein>
<name>A0ABU1Y196_9GAMM</name>
<evidence type="ECO:0000256" key="1">
    <source>
        <dbReference type="SAM" id="Phobius"/>
    </source>
</evidence>
<feature type="transmembrane region" description="Helical" evidence="1">
    <location>
        <begin position="366"/>
        <end position="388"/>
    </location>
</feature>
<sequence>MNAVAVPSVRAAGVADAIAALRVSTSRRHQVWLLVTYAALLLAAGALAVLAPGTASRSNLTGMFAAMANFALWAGLFGRLVLLRGQATHGCMPGVAAATRTAVAIGVALTLLLPGTLLLAAGFAPVPAFGTPAIGALAGLLFVLMPSPLAAALCVAPGVVGLTPRETLVRAERAIGIELFSMSSLPLLILVGTLAATWYWSRVARITDPGAIPRWRRPMVLFDPMNAMGYGATQTDADHPGLSTHSGWLAPVIRSDTAGPHSPQASISAVLAGPMGQVTPRQAVKEWALVALAITAVLLTPFPGESAFLRDALLLGGLIGLLGGGWTLALRLDRRRQRQSGEFVELALLPGLGDPARARRLLQRGVLRRIGQLMGVALAAALLLAWVIDAPSQQLALIVLMLAGAAAGSWLMCLVALAGTGLGTLRMGLVMLPLLLATASTLMIVMLRIPIGASLPAWSAGWVLLICAYLAAARVSLRTFQRRAHAFLVD</sequence>
<dbReference type="EMBL" id="JAVDWO010000019">
    <property type="protein sequence ID" value="MDR7194793.1"/>
    <property type="molecule type" value="Genomic_DNA"/>
</dbReference>
<keyword evidence="1" id="KW-0812">Transmembrane</keyword>
<feature type="transmembrane region" description="Helical" evidence="1">
    <location>
        <begin position="394"/>
        <end position="417"/>
    </location>
</feature>
<keyword evidence="1" id="KW-0472">Membrane</keyword>
<feature type="transmembrane region" description="Helical" evidence="1">
    <location>
        <begin position="31"/>
        <end position="51"/>
    </location>
</feature>
<feature type="transmembrane region" description="Helical" evidence="1">
    <location>
        <begin position="312"/>
        <end position="330"/>
    </location>
</feature>
<feature type="transmembrane region" description="Helical" evidence="1">
    <location>
        <begin position="174"/>
        <end position="200"/>
    </location>
</feature>